<dbReference type="GO" id="GO:0022857">
    <property type="term" value="F:transmembrane transporter activity"/>
    <property type="evidence" value="ECO:0007669"/>
    <property type="project" value="UniProtKB-UniRule"/>
</dbReference>
<evidence type="ECO:0000313" key="2">
    <source>
        <dbReference type="EMBL" id="MCA9756649.1"/>
    </source>
</evidence>
<keyword evidence="1" id="KW-0472">Membrane</keyword>
<feature type="transmembrane region" description="Helical" evidence="1">
    <location>
        <begin position="95"/>
        <end position="116"/>
    </location>
</feature>
<dbReference type="NCBIfam" id="TIGR00697">
    <property type="entry name" value="queuosine precursor transporter"/>
    <property type="match status" value="1"/>
</dbReference>
<sequence length="255" mass="28139">MDLRGPLPAPRGASCNVTDTRPDHRRSYRYYDLVMAAFVAVYLCSNLIGPAKAAQVTLPGIGPVTFGAGVLFFPISYVFGDILTEVYGYARARRVIWTGFAAMAFASIMAATVVALPPAPTWQNQGAYEIAFGNTWRIVGASLLAFFCGEFVNSFVLAKMKVKMEGRQLWMRTIGSTIFGEAVDSMLFYPLAFYGAGLIPNELLPTIMLSQFLGKVGVEVLFTPVTYWIVAKLKKAEHEDFYDRATDFTPFSLET</sequence>
<reference evidence="2" key="2">
    <citation type="journal article" date="2021" name="Microbiome">
        <title>Successional dynamics and alternative stable states in a saline activated sludge microbial community over 9 years.</title>
        <authorList>
            <person name="Wang Y."/>
            <person name="Ye J."/>
            <person name="Ju F."/>
            <person name="Liu L."/>
            <person name="Boyd J.A."/>
            <person name="Deng Y."/>
            <person name="Parks D.H."/>
            <person name="Jiang X."/>
            <person name="Yin X."/>
            <person name="Woodcroft B.J."/>
            <person name="Tyson G.W."/>
            <person name="Hugenholtz P."/>
            <person name="Polz M.F."/>
            <person name="Zhang T."/>
        </authorList>
    </citation>
    <scope>NUCLEOTIDE SEQUENCE</scope>
    <source>
        <strain evidence="2">HKST-UBA02</strain>
    </source>
</reference>
<comment type="function">
    <text evidence="1">Involved in the import of queuosine (Q) precursors, required for Q precursor salvage.</text>
</comment>
<gene>
    <name evidence="2" type="ORF">KDA27_12670</name>
</gene>
<evidence type="ECO:0000256" key="1">
    <source>
        <dbReference type="HAMAP-Rule" id="MF_02088"/>
    </source>
</evidence>
<feature type="transmembrane region" description="Helical" evidence="1">
    <location>
        <begin position="61"/>
        <end position="83"/>
    </location>
</feature>
<proteinExistence type="inferred from homology"/>
<comment type="caution">
    <text evidence="2">The sequence shown here is derived from an EMBL/GenBank/DDBJ whole genome shotgun (WGS) entry which is preliminary data.</text>
</comment>
<comment type="subcellular location">
    <subcellularLocation>
        <location evidence="1">Cell membrane</location>
        <topology evidence="1">Multi-pass membrane protein</topology>
    </subcellularLocation>
</comment>
<keyword evidence="1" id="KW-0812">Transmembrane</keyword>
<keyword evidence="1" id="KW-0813">Transport</keyword>
<protein>
    <recommendedName>
        <fullName evidence="1">Probable queuosine precursor transporter</fullName>
        <shortName evidence="1">Q precursor transporter</shortName>
    </recommendedName>
</protein>
<accession>A0A956SES7</accession>
<feature type="transmembrane region" description="Helical" evidence="1">
    <location>
        <begin position="30"/>
        <end position="49"/>
    </location>
</feature>
<dbReference type="PANTHER" id="PTHR34300:SF2">
    <property type="entry name" value="QUEUOSINE PRECURSOR TRANSPORTER-RELATED"/>
    <property type="match status" value="1"/>
</dbReference>
<dbReference type="PANTHER" id="PTHR34300">
    <property type="entry name" value="QUEUOSINE PRECURSOR TRANSPORTER-RELATED"/>
    <property type="match status" value="1"/>
</dbReference>
<evidence type="ECO:0000313" key="3">
    <source>
        <dbReference type="Proteomes" id="UP000739538"/>
    </source>
</evidence>
<reference evidence="2" key="1">
    <citation type="submission" date="2020-04" db="EMBL/GenBank/DDBJ databases">
        <authorList>
            <person name="Zhang T."/>
        </authorList>
    </citation>
    <scope>NUCLEOTIDE SEQUENCE</scope>
    <source>
        <strain evidence="2">HKST-UBA02</strain>
    </source>
</reference>
<feature type="transmembrane region" description="Helical" evidence="1">
    <location>
        <begin position="169"/>
        <end position="192"/>
    </location>
</feature>
<organism evidence="2 3">
    <name type="scientific">Eiseniibacteriota bacterium</name>
    <dbReference type="NCBI Taxonomy" id="2212470"/>
    <lineage>
        <taxon>Bacteria</taxon>
        <taxon>Candidatus Eiseniibacteriota</taxon>
    </lineage>
</organism>
<dbReference type="Pfam" id="PF02592">
    <property type="entry name" value="Vut_1"/>
    <property type="match status" value="1"/>
</dbReference>
<comment type="similarity">
    <text evidence="1">Belongs to the vitamin uptake transporter (VUT/ECF) (TC 2.A.88) family. Q precursor transporter subfamily.</text>
</comment>
<feature type="transmembrane region" description="Helical" evidence="1">
    <location>
        <begin position="136"/>
        <end position="157"/>
    </location>
</feature>
<keyword evidence="1" id="KW-1003">Cell membrane</keyword>
<dbReference type="HAMAP" id="MF_02088">
    <property type="entry name" value="Q_prec_transport"/>
    <property type="match status" value="1"/>
</dbReference>
<dbReference type="InterPro" id="IPR003744">
    <property type="entry name" value="YhhQ"/>
</dbReference>
<keyword evidence="1" id="KW-1133">Transmembrane helix</keyword>
<feature type="transmembrane region" description="Helical" evidence="1">
    <location>
        <begin position="212"/>
        <end position="230"/>
    </location>
</feature>
<dbReference type="Proteomes" id="UP000739538">
    <property type="component" value="Unassembled WGS sequence"/>
</dbReference>
<dbReference type="GO" id="GO:0005886">
    <property type="term" value="C:plasma membrane"/>
    <property type="evidence" value="ECO:0007669"/>
    <property type="project" value="UniProtKB-SubCell"/>
</dbReference>
<dbReference type="AlphaFoldDB" id="A0A956SES7"/>
<name>A0A956SES7_UNCEI</name>
<dbReference type="EMBL" id="JAGQHS010000061">
    <property type="protein sequence ID" value="MCA9756649.1"/>
    <property type="molecule type" value="Genomic_DNA"/>
</dbReference>